<evidence type="ECO:0000256" key="1">
    <source>
        <dbReference type="SAM" id="MobiDB-lite"/>
    </source>
</evidence>
<sequence>ALLPLYATFISAVKLNDFVPRLDDLPADCDEVYNEQIAGCGSSDFGPGSECSTQCVAGLISIREDVQRNCGNANVPHSSLLGFFLLGAGIQKLCPNVRVETQSRAQSTPTGGADSSTTPASEVPASSQAPSSSSSSEPVSSEAETTSSPERTQTQGGIVVDASTPAGFTEAPARPTQTGLSNGNTDGSSGGGSPFDISGSSSLESARLTLICSSLLFVLGAFAAL</sequence>
<dbReference type="EMBL" id="MU006109">
    <property type="protein sequence ID" value="KAF2835451.1"/>
    <property type="molecule type" value="Genomic_DNA"/>
</dbReference>
<evidence type="ECO:0000313" key="2">
    <source>
        <dbReference type="EMBL" id="KAF2835451.1"/>
    </source>
</evidence>
<dbReference type="OrthoDB" id="5427833at2759"/>
<evidence type="ECO:0000313" key="3">
    <source>
        <dbReference type="Proteomes" id="UP000799429"/>
    </source>
</evidence>
<feature type="compositionally biased region" description="Polar residues" evidence="1">
    <location>
        <begin position="101"/>
        <end position="118"/>
    </location>
</feature>
<dbReference type="Proteomes" id="UP000799429">
    <property type="component" value="Unassembled WGS sequence"/>
</dbReference>
<feature type="compositionally biased region" description="Low complexity" evidence="1">
    <location>
        <begin position="119"/>
        <end position="150"/>
    </location>
</feature>
<gene>
    <name evidence="2" type="ORF">M501DRAFT_962497</name>
</gene>
<comment type="caution">
    <text evidence="2">The sequence shown here is derived from an EMBL/GenBank/DDBJ whole genome shotgun (WGS) entry which is preliminary data.</text>
</comment>
<reference evidence="2" key="1">
    <citation type="journal article" date="2020" name="Stud. Mycol.">
        <title>101 Dothideomycetes genomes: a test case for predicting lifestyles and emergence of pathogens.</title>
        <authorList>
            <person name="Haridas S."/>
            <person name="Albert R."/>
            <person name="Binder M."/>
            <person name="Bloem J."/>
            <person name="Labutti K."/>
            <person name="Salamov A."/>
            <person name="Andreopoulos B."/>
            <person name="Baker S."/>
            <person name="Barry K."/>
            <person name="Bills G."/>
            <person name="Bluhm B."/>
            <person name="Cannon C."/>
            <person name="Castanera R."/>
            <person name="Culley D."/>
            <person name="Daum C."/>
            <person name="Ezra D."/>
            <person name="Gonzalez J."/>
            <person name="Henrissat B."/>
            <person name="Kuo A."/>
            <person name="Liang C."/>
            <person name="Lipzen A."/>
            <person name="Lutzoni F."/>
            <person name="Magnuson J."/>
            <person name="Mondo S."/>
            <person name="Nolan M."/>
            <person name="Ohm R."/>
            <person name="Pangilinan J."/>
            <person name="Park H.-J."/>
            <person name="Ramirez L."/>
            <person name="Alfaro M."/>
            <person name="Sun H."/>
            <person name="Tritt A."/>
            <person name="Yoshinaga Y."/>
            <person name="Zwiers L.-H."/>
            <person name="Turgeon B."/>
            <person name="Goodwin S."/>
            <person name="Spatafora J."/>
            <person name="Crous P."/>
            <person name="Grigoriev I."/>
        </authorList>
    </citation>
    <scope>NUCLEOTIDE SEQUENCE</scope>
    <source>
        <strain evidence="2">CBS 101060</strain>
    </source>
</reference>
<organism evidence="2 3">
    <name type="scientific">Patellaria atrata CBS 101060</name>
    <dbReference type="NCBI Taxonomy" id="1346257"/>
    <lineage>
        <taxon>Eukaryota</taxon>
        <taxon>Fungi</taxon>
        <taxon>Dikarya</taxon>
        <taxon>Ascomycota</taxon>
        <taxon>Pezizomycotina</taxon>
        <taxon>Dothideomycetes</taxon>
        <taxon>Dothideomycetes incertae sedis</taxon>
        <taxon>Patellariales</taxon>
        <taxon>Patellariaceae</taxon>
        <taxon>Patellaria</taxon>
    </lineage>
</organism>
<name>A0A9P4VJN4_9PEZI</name>
<protein>
    <submittedName>
        <fullName evidence="2">Uncharacterized protein</fullName>
    </submittedName>
</protein>
<proteinExistence type="predicted"/>
<feature type="non-terminal residue" evidence="2">
    <location>
        <position position="1"/>
    </location>
</feature>
<keyword evidence="3" id="KW-1185">Reference proteome</keyword>
<accession>A0A9P4VJN4</accession>
<feature type="region of interest" description="Disordered" evidence="1">
    <location>
        <begin position="101"/>
        <end position="196"/>
    </location>
</feature>
<dbReference type="AlphaFoldDB" id="A0A9P4VJN4"/>
<feature type="compositionally biased region" description="Low complexity" evidence="1">
    <location>
        <begin position="178"/>
        <end position="187"/>
    </location>
</feature>